<dbReference type="PANTHER" id="PTHR32251:SF23">
    <property type="entry name" value="3-OXO-5-ALPHA-STEROID 4-DEHYDROGENASE (DUF1295)"/>
    <property type="match status" value="1"/>
</dbReference>
<organism evidence="2 3">
    <name type="scientific">Microbacterium hominis</name>
    <dbReference type="NCBI Taxonomy" id="162426"/>
    <lineage>
        <taxon>Bacteria</taxon>
        <taxon>Bacillati</taxon>
        <taxon>Actinomycetota</taxon>
        <taxon>Actinomycetes</taxon>
        <taxon>Micrococcales</taxon>
        <taxon>Microbacteriaceae</taxon>
        <taxon>Microbacterium</taxon>
    </lineage>
</organism>
<feature type="transmembrane region" description="Helical" evidence="1">
    <location>
        <begin position="225"/>
        <end position="248"/>
    </location>
</feature>
<keyword evidence="1" id="KW-1133">Transmembrane helix</keyword>
<feature type="transmembrane region" description="Helical" evidence="1">
    <location>
        <begin position="34"/>
        <end position="52"/>
    </location>
</feature>
<feature type="transmembrane region" description="Helical" evidence="1">
    <location>
        <begin position="106"/>
        <end position="125"/>
    </location>
</feature>
<feature type="transmembrane region" description="Helical" evidence="1">
    <location>
        <begin position="58"/>
        <end position="76"/>
    </location>
</feature>
<evidence type="ECO:0000256" key="1">
    <source>
        <dbReference type="SAM" id="Phobius"/>
    </source>
</evidence>
<keyword evidence="1" id="KW-0812">Transmembrane</keyword>
<reference evidence="2 3" key="1">
    <citation type="submission" date="2014-12" db="EMBL/GenBank/DDBJ databases">
        <title>Genome sequencing of Microbacterium hominis TPW29.</title>
        <authorList>
            <person name="Tan P.W."/>
            <person name="Chan K.-G."/>
        </authorList>
    </citation>
    <scope>NUCLEOTIDE SEQUENCE [LARGE SCALE GENOMIC DNA]</scope>
    <source>
        <strain evidence="2 3">TPW29</strain>
    </source>
</reference>
<dbReference type="Gene3D" id="1.20.120.1630">
    <property type="match status" value="1"/>
</dbReference>
<evidence type="ECO:0000313" key="3">
    <source>
        <dbReference type="Proteomes" id="UP000031202"/>
    </source>
</evidence>
<dbReference type="GO" id="GO:0016020">
    <property type="term" value="C:membrane"/>
    <property type="evidence" value="ECO:0007669"/>
    <property type="project" value="TreeGrafter"/>
</dbReference>
<protein>
    <recommendedName>
        <fullName evidence="4">DUF1295 domain-containing protein</fullName>
    </recommendedName>
</protein>
<dbReference type="InterPro" id="IPR010721">
    <property type="entry name" value="UstE-like"/>
</dbReference>
<keyword evidence="1" id="KW-0472">Membrane</keyword>
<sequence length="276" mass="30142">MDPLFVVVVIAAAVSALCWIASLVTKDTSWVDRAWSVVPVVYVWVFAASALADGDDAGRLVLMAALVTAWGARLTFNFARKGGYSGVEDYRWAILRGRMSPARFQVFNLVFIVLYQMTLLVLITLPAEWARTHPAPLTAADALIAALFVGFLIGETVADQQQWDFHQAKARGSADGFLTTGLFAYSRHPNFFFEQAQWWAFYAFGATAAVASGAGVWGGVLNPTIVGAILLTLLFVGSTVFTESISAAKYPGYAQYRRTTSMLVPLPRRRDVARVS</sequence>
<feature type="transmembrane region" description="Helical" evidence="1">
    <location>
        <begin position="6"/>
        <end position="25"/>
    </location>
</feature>
<dbReference type="PANTHER" id="PTHR32251">
    <property type="entry name" value="3-OXO-5-ALPHA-STEROID 4-DEHYDROGENASE"/>
    <property type="match status" value="1"/>
</dbReference>
<evidence type="ECO:0008006" key="4">
    <source>
        <dbReference type="Google" id="ProtNLM"/>
    </source>
</evidence>
<feature type="transmembrane region" description="Helical" evidence="1">
    <location>
        <begin position="199"/>
        <end position="219"/>
    </location>
</feature>
<proteinExistence type="predicted"/>
<dbReference type="Pfam" id="PF06966">
    <property type="entry name" value="DUF1295"/>
    <property type="match status" value="1"/>
</dbReference>
<dbReference type="EMBL" id="JWSZ01000001">
    <property type="protein sequence ID" value="KIC60001.1"/>
    <property type="molecule type" value="Genomic_DNA"/>
</dbReference>
<dbReference type="RefSeq" id="WP_039411704.1">
    <property type="nucleotide sequence ID" value="NZ_JWSZ01000001.1"/>
</dbReference>
<comment type="caution">
    <text evidence="2">The sequence shown here is derived from an EMBL/GenBank/DDBJ whole genome shotgun (WGS) entry which is preliminary data.</text>
</comment>
<gene>
    <name evidence="2" type="ORF">RM52_00870</name>
</gene>
<evidence type="ECO:0000313" key="2">
    <source>
        <dbReference type="EMBL" id="KIC60001.1"/>
    </source>
</evidence>
<dbReference type="Proteomes" id="UP000031202">
    <property type="component" value="Unassembled WGS sequence"/>
</dbReference>
<dbReference type="AlphaFoldDB" id="A0A0B4D015"/>
<name>A0A0B4D015_9MICO</name>
<feature type="transmembrane region" description="Helical" evidence="1">
    <location>
        <begin position="137"/>
        <end position="158"/>
    </location>
</feature>
<accession>A0A0B4D015</accession>